<dbReference type="PIRSF" id="PIRSF028561">
    <property type="entry name" value="Ac_Trasf"/>
    <property type="match status" value="1"/>
</dbReference>
<dbReference type="PANTHER" id="PTHR30606:SF9">
    <property type="entry name" value="LIPID A BIOSYNTHESIS LAUROYLTRANSFERASE"/>
    <property type="match status" value="1"/>
</dbReference>
<dbReference type="Pfam" id="PF03279">
    <property type="entry name" value="Lip_A_acyltrans"/>
    <property type="match status" value="1"/>
</dbReference>
<accession>A0A5Q0BP06</accession>
<evidence type="ECO:0000256" key="2">
    <source>
        <dbReference type="ARBA" id="ARBA00022475"/>
    </source>
</evidence>
<dbReference type="GO" id="GO:0009247">
    <property type="term" value="P:glycolipid biosynthetic process"/>
    <property type="evidence" value="ECO:0007669"/>
    <property type="project" value="UniProtKB-ARBA"/>
</dbReference>
<organism evidence="7 8">
    <name type="scientific">Candidatus Methylospira mobilis</name>
    <dbReference type="NCBI Taxonomy" id="1808979"/>
    <lineage>
        <taxon>Bacteria</taxon>
        <taxon>Pseudomonadati</taxon>
        <taxon>Pseudomonadota</taxon>
        <taxon>Gammaproteobacteria</taxon>
        <taxon>Methylococcales</taxon>
        <taxon>Methylococcaceae</taxon>
        <taxon>Candidatus Methylospira</taxon>
    </lineage>
</organism>
<dbReference type="EMBL" id="CP044205">
    <property type="protein sequence ID" value="QFY43924.1"/>
    <property type="molecule type" value="Genomic_DNA"/>
</dbReference>
<keyword evidence="6" id="KW-0012">Acyltransferase</keyword>
<keyword evidence="8" id="KW-1185">Reference proteome</keyword>
<protein>
    <submittedName>
        <fullName evidence="7">Acyl-CoA synthetase</fullName>
    </submittedName>
</protein>
<keyword evidence="3" id="KW-0997">Cell inner membrane</keyword>
<dbReference type="Proteomes" id="UP000325755">
    <property type="component" value="Chromosome"/>
</dbReference>
<keyword evidence="4" id="KW-0808">Transferase</keyword>
<dbReference type="RefSeq" id="WP_153249899.1">
    <property type="nucleotide sequence ID" value="NZ_CP044205.1"/>
</dbReference>
<dbReference type="CDD" id="cd07984">
    <property type="entry name" value="LPLAT_LABLAT-like"/>
    <property type="match status" value="1"/>
</dbReference>
<keyword evidence="2" id="KW-1003">Cell membrane</keyword>
<evidence type="ECO:0000313" key="8">
    <source>
        <dbReference type="Proteomes" id="UP000325755"/>
    </source>
</evidence>
<name>A0A5Q0BP06_9GAMM</name>
<evidence type="ECO:0000256" key="1">
    <source>
        <dbReference type="ARBA" id="ARBA00004533"/>
    </source>
</evidence>
<evidence type="ECO:0000313" key="7">
    <source>
        <dbReference type="EMBL" id="QFY43924.1"/>
    </source>
</evidence>
<evidence type="ECO:0000256" key="4">
    <source>
        <dbReference type="ARBA" id="ARBA00022679"/>
    </source>
</evidence>
<comment type="subcellular location">
    <subcellularLocation>
        <location evidence="1">Cell inner membrane</location>
    </subcellularLocation>
</comment>
<dbReference type="InterPro" id="IPR014548">
    <property type="entry name" value="Ac_Trasf"/>
</dbReference>
<reference evidence="7 8" key="1">
    <citation type="submission" date="2019-09" db="EMBL/GenBank/DDBJ databases">
        <title>Ecophysiology of the spiral-shaped methanotroph Methylospira mobilis as revealed by the complete genome sequence.</title>
        <authorList>
            <person name="Oshkin I.Y."/>
            <person name="Dedysh S.N."/>
            <person name="Miroshnikov K."/>
            <person name="Danilova O.V."/>
            <person name="Hakobyan A."/>
            <person name="Liesack W."/>
        </authorList>
    </citation>
    <scope>NUCLEOTIDE SEQUENCE [LARGE SCALE GENOMIC DNA]</scope>
    <source>
        <strain evidence="7 8">Shm1</strain>
    </source>
</reference>
<dbReference type="GO" id="GO:0005886">
    <property type="term" value="C:plasma membrane"/>
    <property type="evidence" value="ECO:0007669"/>
    <property type="project" value="UniProtKB-SubCell"/>
</dbReference>
<dbReference type="InParanoid" id="A0A5Q0BP06"/>
<dbReference type="GO" id="GO:0016746">
    <property type="term" value="F:acyltransferase activity"/>
    <property type="evidence" value="ECO:0007669"/>
    <property type="project" value="UniProtKB-KW"/>
</dbReference>
<dbReference type="KEGG" id="mmob:F6R98_15860"/>
<sequence length="307" mass="35873">MKTARKASHARAAWREQRERSNLCIMKFMRWISLTCGRSASRILLRGIALYFLLFSPTARTASRNYLERALGRTIGWKQLYRHFFCFASTIHDRIYLTANRMEQFDIALDDHINLPEYTCRRGAILMGAHMGSFEALYALGRTRPDLKVSLVMYEENARKLNQILATINPALRHDIISLGQIDTMIRIRDRLKNGYLVGILADRTLREEPSRNICFLGSIAHFPYGPFRLAALLRCPVIFMAGLYRGGNRYSLHFDALADFSETSHEDKEQYLIAAMDNYVRFLEKYCRLAPYNWFNFHDFWKEPMD</sequence>
<evidence type="ECO:0000256" key="5">
    <source>
        <dbReference type="ARBA" id="ARBA00023136"/>
    </source>
</evidence>
<gene>
    <name evidence="7" type="ORF">F6R98_15860</name>
</gene>
<dbReference type="OrthoDB" id="9808633at2"/>
<evidence type="ECO:0000256" key="3">
    <source>
        <dbReference type="ARBA" id="ARBA00022519"/>
    </source>
</evidence>
<dbReference type="PANTHER" id="PTHR30606">
    <property type="entry name" value="LIPID A BIOSYNTHESIS LAUROYL ACYLTRANSFERASE"/>
    <property type="match status" value="1"/>
</dbReference>
<keyword evidence="5" id="KW-0472">Membrane</keyword>
<evidence type="ECO:0000256" key="6">
    <source>
        <dbReference type="ARBA" id="ARBA00023315"/>
    </source>
</evidence>
<dbReference type="AlphaFoldDB" id="A0A5Q0BP06"/>
<proteinExistence type="predicted"/>
<dbReference type="InterPro" id="IPR004960">
    <property type="entry name" value="LipA_acyltrans"/>
</dbReference>